<dbReference type="PANTHER" id="PTHR36922:SF1">
    <property type="entry name" value="DUF1993 DOMAIN-CONTAINING PROTEIN"/>
    <property type="match status" value="1"/>
</dbReference>
<accession>A0A845ALH4</accession>
<dbReference type="SUPFAM" id="SSF109854">
    <property type="entry name" value="DinB/YfiT-like putative metalloenzymes"/>
    <property type="match status" value="1"/>
</dbReference>
<dbReference type="Gene3D" id="1.20.120.450">
    <property type="entry name" value="dinb family like domain"/>
    <property type="match status" value="1"/>
</dbReference>
<name>A0A845ALH4_9SPHN</name>
<dbReference type="RefSeq" id="WP_160754341.1">
    <property type="nucleotide sequence ID" value="NZ_WTYA01000014.1"/>
</dbReference>
<dbReference type="OrthoDB" id="338237at2"/>
<dbReference type="Pfam" id="PF09351">
    <property type="entry name" value="DUF1993"/>
    <property type="match status" value="1"/>
</dbReference>
<dbReference type="InterPro" id="IPR018531">
    <property type="entry name" value="DUF1993"/>
</dbReference>
<evidence type="ECO:0000313" key="1">
    <source>
        <dbReference type="EMBL" id="MXP30013.1"/>
    </source>
</evidence>
<organism evidence="1 2">
    <name type="scientific">Qipengyuania algicida</name>
    <dbReference type="NCBI Taxonomy" id="1836209"/>
    <lineage>
        <taxon>Bacteria</taxon>
        <taxon>Pseudomonadati</taxon>
        <taxon>Pseudomonadota</taxon>
        <taxon>Alphaproteobacteria</taxon>
        <taxon>Sphingomonadales</taxon>
        <taxon>Erythrobacteraceae</taxon>
        <taxon>Qipengyuania</taxon>
    </lineage>
</organism>
<protein>
    <submittedName>
        <fullName evidence="1">DUF1993 family protein</fullName>
    </submittedName>
</protein>
<gene>
    <name evidence="1" type="ORF">GRI58_14475</name>
</gene>
<reference evidence="1 2" key="1">
    <citation type="submission" date="2019-12" db="EMBL/GenBank/DDBJ databases">
        <title>Genomic-based taxomic classification of the family Erythrobacteraceae.</title>
        <authorList>
            <person name="Xu L."/>
        </authorList>
    </citation>
    <scope>NUCLEOTIDE SEQUENCE [LARGE SCALE GENOMIC DNA]</scope>
    <source>
        <strain evidence="1 2">KEMB 9005-328</strain>
    </source>
</reference>
<dbReference type="PANTHER" id="PTHR36922">
    <property type="entry name" value="BLL2446 PROTEIN"/>
    <property type="match status" value="1"/>
</dbReference>
<dbReference type="EMBL" id="WTYA01000014">
    <property type="protein sequence ID" value="MXP30013.1"/>
    <property type="molecule type" value="Genomic_DNA"/>
</dbReference>
<dbReference type="InterPro" id="IPR034660">
    <property type="entry name" value="DinB/YfiT-like"/>
</dbReference>
<dbReference type="Proteomes" id="UP000439780">
    <property type="component" value="Unassembled WGS sequence"/>
</dbReference>
<keyword evidence="2" id="KW-1185">Reference proteome</keyword>
<dbReference type="AlphaFoldDB" id="A0A845ALH4"/>
<sequence length="174" mass="19196">MSLTLYDALVPNWLQILGSVSQLVDKADAACAGEEYYEGDILEARLIEDMLPFAYQVKSCWVHSALALESCKTGHFSPHMAPAPDSLGGLRDLIVQAINGLEAWDAEELNAIAGNDMVFTIGDKLRMEFTVQNFLFGFSQPNLFFHAATTYNLLRMHGLQIGKRDFLGALPLKG</sequence>
<comment type="caution">
    <text evidence="1">The sequence shown here is derived from an EMBL/GenBank/DDBJ whole genome shotgun (WGS) entry which is preliminary data.</text>
</comment>
<proteinExistence type="predicted"/>
<evidence type="ECO:0000313" key="2">
    <source>
        <dbReference type="Proteomes" id="UP000439780"/>
    </source>
</evidence>